<keyword evidence="1" id="KW-0472">Membrane</keyword>
<dbReference type="AlphaFoldDB" id="A0A849KLZ8"/>
<keyword evidence="1" id="KW-1133">Transmembrane helix</keyword>
<keyword evidence="3" id="KW-1185">Reference proteome</keyword>
<evidence type="ECO:0000313" key="3">
    <source>
        <dbReference type="Proteomes" id="UP000574931"/>
    </source>
</evidence>
<organism evidence="2 3">
    <name type="scientific">Ochrobactrum soli</name>
    <dbReference type="NCBI Taxonomy" id="2448455"/>
    <lineage>
        <taxon>Bacteria</taxon>
        <taxon>Pseudomonadati</taxon>
        <taxon>Pseudomonadota</taxon>
        <taxon>Alphaproteobacteria</taxon>
        <taxon>Hyphomicrobiales</taxon>
        <taxon>Brucellaceae</taxon>
        <taxon>Brucella/Ochrobactrum group</taxon>
        <taxon>Ochrobactrum</taxon>
    </lineage>
</organism>
<dbReference type="RefSeq" id="WP_171319238.1">
    <property type="nucleotide sequence ID" value="NZ_JABFCY010000017.1"/>
</dbReference>
<keyword evidence="1" id="KW-0812">Transmembrane</keyword>
<evidence type="ECO:0000256" key="1">
    <source>
        <dbReference type="SAM" id="Phobius"/>
    </source>
</evidence>
<dbReference type="Proteomes" id="UP000574931">
    <property type="component" value="Unassembled WGS sequence"/>
</dbReference>
<reference evidence="2 3" key="1">
    <citation type="submission" date="2020-05" db="EMBL/GenBank/DDBJ databases">
        <title>Draft Genome Sequence of Ochrobactrum soli Isolated from Stable Fly Gut.</title>
        <authorList>
            <person name="Pileggi M.T."/>
            <person name="Vazhakkala L.J."/>
            <person name="Wong C.N."/>
        </authorList>
    </citation>
    <scope>NUCLEOTIDE SEQUENCE [LARGE SCALE GENOMIC DNA]</scope>
    <source>
        <strain evidence="2 3">MTP-C0764</strain>
    </source>
</reference>
<evidence type="ECO:0000313" key="2">
    <source>
        <dbReference type="EMBL" id="NNU62875.1"/>
    </source>
</evidence>
<sequence length="75" mass="8537">MSFNADIVSNPNAKTRVIMVKPKWQYSGLIIFLFSFAPIASAIFRQWTSAKRCSLEQKRLSGFARTFRFSSACNP</sequence>
<proteinExistence type="predicted"/>
<comment type="caution">
    <text evidence="2">The sequence shown here is derived from an EMBL/GenBank/DDBJ whole genome shotgun (WGS) entry which is preliminary data.</text>
</comment>
<protein>
    <submittedName>
        <fullName evidence="2">Uncharacterized protein</fullName>
    </submittedName>
</protein>
<dbReference type="EMBL" id="JABFCY010000017">
    <property type="protein sequence ID" value="NNU62875.1"/>
    <property type="molecule type" value="Genomic_DNA"/>
</dbReference>
<name>A0A849KLZ8_9HYPH</name>
<accession>A0A849KLZ8</accession>
<feature type="transmembrane region" description="Helical" evidence="1">
    <location>
        <begin position="24"/>
        <end position="44"/>
    </location>
</feature>
<gene>
    <name evidence="2" type="ORF">HKX02_21820</name>
</gene>